<keyword evidence="3" id="KW-1185">Reference proteome</keyword>
<protein>
    <submittedName>
        <fullName evidence="2">Uncharacterized protein</fullName>
    </submittedName>
</protein>
<feature type="compositionally biased region" description="Low complexity" evidence="1">
    <location>
        <begin position="12"/>
        <end position="25"/>
    </location>
</feature>
<comment type="caution">
    <text evidence="2">The sequence shown here is derived from an EMBL/GenBank/DDBJ whole genome shotgun (WGS) entry which is preliminary data.</text>
</comment>
<sequence>MAASREQHDAKAWSSGSAQAAQAQATFDSGAGRAVAPASCGGAGERRWRRRQAAVAAPASGGGGAGKRRWRRRQAAVAAPATR</sequence>
<dbReference type="Proteomes" id="UP001420932">
    <property type="component" value="Unassembled WGS sequence"/>
</dbReference>
<evidence type="ECO:0000256" key="1">
    <source>
        <dbReference type="SAM" id="MobiDB-lite"/>
    </source>
</evidence>
<evidence type="ECO:0000313" key="2">
    <source>
        <dbReference type="EMBL" id="KAK9093441.1"/>
    </source>
</evidence>
<organism evidence="2 3">
    <name type="scientific">Stephania yunnanensis</name>
    <dbReference type="NCBI Taxonomy" id="152371"/>
    <lineage>
        <taxon>Eukaryota</taxon>
        <taxon>Viridiplantae</taxon>
        <taxon>Streptophyta</taxon>
        <taxon>Embryophyta</taxon>
        <taxon>Tracheophyta</taxon>
        <taxon>Spermatophyta</taxon>
        <taxon>Magnoliopsida</taxon>
        <taxon>Ranunculales</taxon>
        <taxon>Menispermaceae</taxon>
        <taxon>Menispermoideae</taxon>
        <taxon>Cissampelideae</taxon>
        <taxon>Stephania</taxon>
    </lineage>
</organism>
<evidence type="ECO:0000313" key="3">
    <source>
        <dbReference type="Proteomes" id="UP001420932"/>
    </source>
</evidence>
<reference evidence="2 3" key="1">
    <citation type="submission" date="2024-01" db="EMBL/GenBank/DDBJ databases">
        <title>Genome assemblies of Stephania.</title>
        <authorList>
            <person name="Yang L."/>
        </authorList>
    </citation>
    <scope>NUCLEOTIDE SEQUENCE [LARGE SCALE GENOMIC DNA]</scope>
    <source>
        <strain evidence="2">YNDBR</strain>
        <tissue evidence="2">Leaf</tissue>
    </source>
</reference>
<feature type="compositionally biased region" description="Basic and acidic residues" evidence="1">
    <location>
        <begin position="1"/>
        <end position="11"/>
    </location>
</feature>
<name>A0AAP0EH70_9MAGN</name>
<dbReference type="EMBL" id="JBBNAF010000012">
    <property type="protein sequence ID" value="KAK9093441.1"/>
    <property type="molecule type" value="Genomic_DNA"/>
</dbReference>
<proteinExistence type="predicted"/>
<accession>A0AAP0EH70</accession>
<gene>
    <name evidence="2" type="ORF">Syun_028352</name>
</gene>
<feature type="region of interest" description="Disordered" evidence="1">
    <location>
        <begin position="1"/>
        <end position="83"/>
    </location>
</feature>
<dbReference type="AlphaFoldDB" id="A0AAP0EH70"/>